<dbReference type="InterPro" id="IPR015424">
    <property type="entry name" value="PyrdxlP-dep_Trfase"/>
</dbReference>
<protein>
    <submittedName>
        <fullName evidence="4">Serine hydroxymethyltransferase</fullName>
        <ecNumber evidence="4">2.1.2.-</ecNumber>
    </submittedName>
</protein>
<dbReference type="InterPro" id="IPR039429">
    <property type="entry name" value="SHMT-like_dom"/>
</dbReference>
<dbReference type="InterPro" id="IPR015421">
    <property type="entry name" value="PyrdxlP-dep_Trfase_major"/>
</dbReference>
<dbReference type="InterPro" id="IPR001085">
    <property type="entry name" value="Ser_HO-MeTrfase"/>
</dbReference>
<dbReference type="Gene3D" id="3.40.640.10">
    <property type="entry name" value="Type I PLP-dependent aspartate aminotransferase-like (Major domain)"/>
    <property type="match status" value="1"/>
</dbReference>
<dbReference type="InterPro" id="IPR015422">
    <property type="entry name" value="PyrdxlP-dep_Trfase_small"/>
</dbReference>
<dbReference type="SUPFAM" id="SSF53383">
    <property type="entry name" value="PLP-dependent transferases"/>
    <property type="match status" value="1"/>
</dbReference>
<dbReference type="NCBIfam" id="NF000586">
    <property type="entry name" value="PRK00011.1"/>
    <property type="match status" value="1"/>
</dbReference>
<dbReference type="EC" id="2.1.2.-" evidence="4"/>
<reference evidence="4" key="1">
    <citation type="submission" date="2022-09" db="EMBL/GenBank/DDBJ databases">
        <title>Actin cytoskeleton and complex cell architecture in an #Asgard archaeon.</title>
        <authorList>
            <person name="Ponce Toledo R.I."/>
            <person name="Schleper C."/>
            <person name="Rodrigues Oliveira T."/>
            <person name="Wollweber F."/>
            <person name="Xu J."/>
            <person name="Rittmann S."/>
            <person name="Klingl A."/>
            <person name="Pilhofer M."/>
        </authorList>
    </citation>
    <scope>NUCLEOTIDE SEQUENCE</scope>
    <source>
        <strain evidence="4">B-35</strain>
    </source>
</reference>
<evidence type="ECO:0000313" key="5">
    <source>
        <dbReference type="Proteomes" id="UP001208689"/>
    </source>
</evidence>
<comment type="cofactor">
    <cofactor evidence="1">
        <name>pyridoxal 5'-phosphate</name>
        <dbReference type="ChEBI" id="CHEBI:597326"/>
    </cofactor>
</comment>
<keyword evidence="4" id="KW-0808">Transferase</keyword>
<dbReference type="InterPro" id="IPR049943">
    <property type="entry name" value="Ser_HO-MeTrfase-like"/>
</dbReference>
<dbReference type="Gene3D" id="3.90.1150.10">
    <property type="entry name" value="Aspartate Aminotransferase, domain 1"/>
    <property type="match status" value="1"/>
</dbReference>
<evidence type="ECO:0000259" key="3">
    <source>
        <dbReference type="Pfam" id="PF00464"/>
    </source>
</evidence>
<dbReference type="PANTHER" id="PTHR11680">
    <property type="entry name" value="SERINE HYDROXYMETHYLTRANSFERASE"/>
    <property type="match status" value="1"/>
</dbReference>
<dbReference type="PIRSF" id="PIRSF000412">
    <property type="entry name" value="SHMT"/>
    <property type="match status" value="1"/>
</dbReference>
<evidence type="ECO:0000313" key="4">
    <source>
        <dbReference type="EMBL" id="UYP45827.1"/>
    </source>
</evidence>
<dbReference type="GO" id="GO:0016740">
    <property type="term" value="F:transferase activity"/>
    <property type="evidence" value="ECO:0007669"/>
    <property type="project" value="UniProtKB-KW"/>
</dbReference>
<dbReference type="EMBL" id="CP104013">
    <property type="protein sequence ID" value="UYP45827.1"/>
    <property type="molecule type" value="Genomic_DNA"/>
</dbReference>
<dbReference type="Proteomes" id="UP001208689">
    <property type="component" value="Chromosome"/>
</dbReference>
<sequence length="425" mass="47636">MPNHSLEEITTCVSNQDRWRSLETLNMIASENSMSKTAMNTVQSDFHHRYAEGLVGQRAYQGQKFQDQIEQITIDLTKEVFRSDFAEVRAPTATIANLALFFAFCKPKDDYFATTVPDGAHISYRKFGGAGCRSLTIHNIPYNPDKFNIDVNQFADQLLTTKPKLITLGGSVYLFPHPVTEIAKICKETNTIIHYDGSHVLGLIAGGEFQQPLQEGADILLGSTHKTFPGPQGAIIVGSNSLLQKNPKALQKIQKRIFPGLVSNHHLWRLPPLAITLLEMKQYGKEYAQKTIQNAQALGKYLDNLGIKVIAKEYGYTKSHQVVVDVKEYGGGGQAAINLENANIICNKNLLYQDDVNTALDNPSGLRIGTQELTRWGMNVKDMKSVAEFYARIIIDKESPDRIKEEITQFRQQPQFGKIRYSLDN</sequence>
<evidence type="ECO:0000256" key="1">
    <source>
        <dbReference type="ARBA" id="ARBA00001933"/>
    </source>
</evidence>
<gene>
    <name evidence="4" type="ORF">NEF87_002112</name>
</gene>
<feature type="domain" description="Serine hydroxymethyltransferase-like" evidence="3">
    <location>
        <begin position="13"/>
        <end position="389"/>
    </location>
</feature>
<keyword evidence="5" id="KW-1185">Reference proteome</keyword>
<keyword evidence="2" id="KW-0663">Pyridoxal phosphate</keyword>
<accession>A0ABY6HQQ6</accession>
<evidence type="ECO:0000256" key="2">
    <source>
        <dbReference type="ARBA" id="ARBA00022898"/>
    </source>
</evidence>
<dbReference type="CDD" id="cd00378">
    <property type="entry name" value="SHMT"/>
    <property type="match status" value="1"/>
</dbReference>
<organism evidence="4 5">
    <name type="scientific">Candidatus Lokiarchaeum ossiferum</name>
    <dbReference type="NCBI Taxonomy" id="2951803"/>
    <lineage>
        <taxon>Archaea</taxon>
        <taxon>Promethearchaeati</taxon>
        <taxon>Promethearchaeota</taxon>
        <taxon>Promethearchaeia</taxon>
        <taxon>Promethearchaeales</taxon>
        <taxon>Promethearchaeaceae</taxon>
        <taxon>Candidatus Lokiarchaeum</taxon>
    </lineage>
</organism>
<name>A0ABY6HQQ6_9ARCH</name>
<dbReference type="PANTHER" id="PTHR11680:SF35">
    <property type="entry name" value="SERINE HYDROXYMETHYLTRANSFERASE 1"/>
    <property type="match status" value="1"/>
</dbReference>
<dbReference type="Pfam" id="PF00464">
    <property type="entry name" value="SHMT"/>
    <property type="match status" value="1"/>
</dbReference>
<proteinExistence type="predicted"/>